<dbReference type="Pfam" id="PF06081">
    <property type="entry name" value="ArAE_1"/>
    <property type="match status" value="1"/>
</dbReference>
<keyword evidence="5 6" id="KW-0472">Membrane</keyword>
<feature type="transmembrane region" description="Helical" evidence="6">
    <location>
        <begin position="51"/>
        <end position="71"/>
    </location>
</feature>
<feature type="transmembrane region" description="Helical" evidence="6">
    <location>
        <begin position="12"/>
        <end position="39"/>
    </location>
</feature>
<evidence type="ECO:0000256" key="2">
    <source>
        <dbReference type="ARBA" id="ARBA00022475"/>
    </source>
</evidence>
<dbReference type="PANTHER" id="PTHR30509:SF9">
    <property type="entry name" value="MULTIDRUG RESISTANCE PROTEIN MDTO"/>
    <property type="match status" value="1"/>
</dbReference>
<keyword evidence="8" id="KW-1185">Reference proteome</keyword>
<dbReference type="eggNOG" id="COG4129">
    <property type="taxonomic scope" value="Bacteria"/>
</dbReference>
<evidence type="ECO:0000256" key="4">
    <source>
        <dbReference type="ARBA" id="ARBA00022989"/>
    </source>
</evidence>
<dbReference type="Proteomes" id="UP000007468">
    <property type="component" value="Chromosome"/>
</dbReference>
<dbReference type="EMBL" id="CP002390">
    <property type="protein sequence ID" value="EFE28682.1"/>
    <property type="molecule type" value="Genomic_DNA"/>
</dbReference>
<evidence type="ECO:0000313" key="8">
    <source>
        <dbReference type="Proteomes" id="UP000007468"/>
    </source>
</evidence>
<name>D6GPH9_FILAD</name>
<evidence type="ECO:0000256" key="5">
    <source>
        <dbReference type="ARBA" id="ARBA00023136"/>
    </source>
</evidence>
<proteinExistence type="predicted"/>
<evidence type="ECO:0000256" key="3">
    <source>
        <dbReference type="ARBA" id="ARBA00022692"/>
    </source>
</evidence>
<evidence type="ECO:0008006" key="9">
    <source>
        <dbReference type="Google" id="ProtNLM"/>
    </source>
</evidence>
<feature type="transmembrane region" description="Helical" evidence="6">
    <location>
        <begin position="77"/>
        <end position="96"/>
    </location>
</feature>
<organism evidence="7 8">
    <name type="scientific">Filifactor alocis (strain ATCC 35896 / CCUG 47790 / D40 B5)</name>
    <name type="common">Fusobacterium alocis</name>
    <dbReference type="NCBI Taxonomy" id="546269"/>
    <lineage>
        <taxon>Bacteria</taxon>
        <taxon>Bacillati</taxon>
        <taxon>Bacillota</taxon>
        <taxon>Clostridia</taxon>
        <taxon>Peptostreptococcales</taxon>
        <taxon>Filifactoraceae</taxon>
        <taxon>Filifactor</taxon>
    </lineage>
</organism>
<dbReference type="InterPro" id="IPR010343">
    <property type="entry name" value="ArAE_1"/>
</dbReference>
<feature type="transmembrane region" description="Helical" evidence="6">
    <location>
        <begin position="125"/>
        <end position="148"/>
    </location>
</feature>
<dbReference type="KEGG" id="faa:HMPREF0389_00599"/>
<keyword evidence="2" id="KW-1003">Cell membrane</keyword>
<keyword evidence="3 6" id="KW-0812">Transmembrane</keyword>
<accession>D6GPH9</accession>
<dbReference type="AlphaFoldDB" id="D6GPH9"/>
<protein>
    <recommendedName>
        <fullName evidence="9">Integral membrane protein</fullName>
    </recommendedName>
</protein>
<dbReference type="STRING" id="546269.HMPREF0389_00599"/>
<sequence>MVIGMRVIKTAIAMAIGVLVSSTFHLQYPFFTVIAAIIAMQNTLDDSFKKGLGRISGTILGGIAGIIYLNFCISEYIVWNAVIIGILAVLIMYVQLKLKWNQSIQISLIVFLSICLTTRDESVSYYAIVRVLDTVIGIGIAFAVNYLISPPNYEKQFVDDAEQLFMEEKRVFLQKLSNDRAIDIESLEQRLSKIKRLYKIYLADSRWYTKHLFNEESNSILWDEVIRDLNEVYRHICIMQELQLYGKPDEENIKRLQRMGQSDLSDLYQESLHQESTKKQKESINKTDVQRHEYYNTCEECLEEETKVIYNYHIHKILDGLERLEKQLELIGGIKNEEV</sequence>
<dbReference type="GO" id="GO:0005886">
    <property type="term" value="C:plasma membrane"/>
    <property type="evidence" value="ECO:0007669"/>
    <property type="project" value="UniProtKB-SubCell"/>
</dbReference>
<keyword evidence="4 6" id="KW-1133">Transmembrane helix</keyword>
<evidence type="ECO:0000256" key="6">
    <source>
        <dbReference type="SAM" id="Phobius"/>
    </source>
</evidence>
<comment type="subcellular location">
    <subcellularLocation>
        <location evidence="1">Cell membrane</location>
        <topology evidence="1">Multi-pass membrane protein</topology>
    </subcellularLocation>
</comment>
<dbReference type="RefSeq" id="WP_014262640.1">
    <property type="nucleotide sequence ID" value="NC_016630.1"/>
</dbReference>
<evidence type="ECO:0000256" key="1">
    <source>
        <dbReference type="ARBA" id="ARBA00004651"/>
    </source>
</evidence>
<dbReference type="PANTHER" id="PTHR30509">
    <property type="entry name" value="P-HYDROXYBENZOIC ACID EFFLUX PUMP SUBUNIT-RELATED"/>
    <property type="match status" value="1"/>
</dbReference>
<gene>
    <name evidence="7" type="ordered locus">HMPREF0389_00599</name>
</gene>
<reference evidence="8" key="1">
    <citation type="submission" date="2010-12" db="EMBL/GenBank/DDBJ databases">
        <title>The genome sequence of Filifactor alocis strain ATCC 35896.</title>
        <authorList>
            <consortium name="The Broad Institute Genome Sequencing Platform"/>
            <person name="Ward D."/>
            <person name="Earl A."/>
            <person name="Feldgarden M."/>
            <person name="Young S.K."/>
            <person name="Gargeya S."/>
            <person name="Zeng Q."/>
            <person name="Alvarado L."/>
            <person name="Berlin A."/>
            <person name="Bochicchio J."/>
            <person name="Chapman S.B."/>
            <person name="Chen Z."/>
            <person name="Freedman E."/>
            <person name="Gellesch M."/>
            <person name="Goldberg J."/>
            <person name="Griggs A."/>
            <person name="Gujja S."/>
            <person name="Heilman E."/>
            <person name="Heiman D."/>
            <person name="Howarth C."/>
            <person name="Mehta T."/>
            <person name="Neiman D."/>
            <person name="Pearson M."/>
            <person name="Roberts A."/>
            <person name="Saif S."/>
            <person name="Shea T."/>
            <person name="Shenoy N."/>
            <person name="Sisk P."/>
            <person name="Stolte C."/>
            <person name="Sykes S."/>
            <person name="White J."/>
            <person name="Yandava C."/>
            <person name="Izard J."/>
            <person name="Blanton J.M."/>
            <person name="Baranova O.V."/>
            <person name="Tanner A.C."/>
            <person name="Dewhirst F.E."/>
            <person name="Haas B."/>
            <person name="Nusbaum C."/>
            <person name="Birren B."/>
        </authorList>
    </citation>
    <scope>NUCLEOTIDE SEQUENCE [LARGE SCALE GENOMIC DNA]</scope>
    <source>
        <strain evidence="8">ATCC 35896 / CCUG 47790 / D40 B5</strain>
    </source>
</reference>
<evidence type="ECO:0000313" key="7">
    <source>
        <dbReference type="EMBL" id="EFE28682.1"/>
    </source>
</evidence>